<gene>
    <name evidence="1" type="ORF">A2Z21_01020</name>
</gene>
<sequence length="151" mass="16242">MKWAVCALLAVVMLAMVGGTSAWGQTIQFLGGPGVMSDVEGISAIVDWRLAGEVRFLSALGARGWLMFGEGLDGIGWGVALLWHLGQLSFGLGFESALEVPFLTMGAEIDFEVTRAGLLRVHFFNDFQFALALTEDVPSFVQYHVGLALGF</sequence>
<dbReference type="STRING" id="1817864.A2Z21_01020"/>
<proteinExistence type="predicted"/>
<name>A0A1F5URM5_FRAXR</name>
<dbReference type="AlphaFoldDB" id="A0A1F5URM5"/>
<reference evidence="1 2" key="1">
    <citation type="journal article" date="2016" name="Nat. Commun.">
        <title>Thousands of microbial genomes shed light on interconnected biogeochemical processes in an aquifer system.</title>
        <authorList>
            <person name="Anantharaman K."/>
            <person name="Brown C.T."/>
            <person name="Hug L.A."/>
            <person name="Sharon I."/>
            <person name="Castelle C.J."/>
            <person name="Probst A.J."/>
            <person name="Thomas B.C."/>
            <person name="Singh A."/>
            <person name="Wilkins M.J."/>
            <person name="Karaoz U."/>
            <person name="Brodie E.L."/>
            <person name="Williams K.H."/>
            <person name="Hubbard S.S."/>
            <person name="Banfield J.F."/>
        </authorList>
    </citation>
    <scope>NUCLEOTIDE SEQUENCE [LARGE SCALE GENOMIC DNA]</scope>
    <source>
        <strain evidence="2">RBG_16_55_9</strain>
    </source>
</reference>
<protein>
    <submittedName>
        <fullName evidence="1">Uncharacterized protein</fullName>
    </submittedName>
</protein>
<dbReference type="EMBL" id="MFGX01000096">
    <property type="protein sequence ID" value="OGF53806.1"/>
    <property type="molecule type" value="Genomic_DNA"/>
</dbReference>
<dbReference type="Proteomes" id="UP000179157">
    <property type="component" value="Unassembled WGS sequence"/>
</dbReference>
<comment type="caution">
    <text evidence="1">The sequence shown here is derived from an EMBL/GenBank/DDBJ whole genome shotgun (WGS) entry which is preliminary data.</text>
</comment>
<evidence type="ECO:0000313" key="2">
    <source>
        <dbReference type="Proteomes" id="UP000179157"/>
    </source>
</evidence>
<evidence type="ECO:0000313" key="1">
    <source>
        <dbReference type="EMBL" id="OGF53806.1"/>
    </source>
</evidence>
<accession>A0A1F5URM5</accession>
<organism evidence="1 2">
    <name type="scientific">Fraserbacteria sp. (strain RBG_16_55_9)</name>
    <dbReference type="NCBI Taxonomy" id="1817864"/>
    <lineage>
        <taxon>Bacteria</taxon>
        <taxon>Candidatus Fraseribacteriota</taxon>
    </lineage>
</organism>